<dbReference type="InterPro" id="IPR025110">
    <property type="entry name" value="AMP-bd_C"/>
</dbReference>
<dbReference type="InterPro" id="IPR045851">
    <property type="entry name" value="AMP-bd_C_sf"/>
</dbReference>
<dbReference type="PROSITE" id="PS00455">
    <property type="entry name" value="AMP_BINDING"/>
    <property type="match status" value="1"/>
</dbReference>
<dbReference type="EMBL" id="AXCM01002512">
    <property type="status" value="NOT_ANNOTATED_CDS"/>
    <property type="molecule type" value="Genomic_DNA"/>
</dbReference>
<dbReference type="Gene3D" id="3.40.50.12780">
    <property type="entry name" value="N-terminal domain of ligase-like"/>
    <property type="match status" value="1"/>
</dbReference>
<sequence>MADRQRKRIGNCYYNPLTHIWTGLPTPPLYNTNQSLGQLILTMLQRCDPEQVTQISADIDQGRPVACREMYLRTVRIAEHLRQLGYGKDTPMAALASRNGEHVAPVMFACFALGIPINTLDVAFNVTDYAHMFNITRPVVVFCEGNILSEVREAAERAKLEPQYILFEEHIEGYRHVEDLLEPTGTEDLFEPAVLDDPSTHIAAILCSSGTTGLSKGVSYSHTFCIANLPSLWYMAATDCLLSFSSLYWLSGFASLIIGTVTQASRVITREPYTPQLAIDMIAHYGVTVAFFSPYQSNLLVHEPALVEADLPQLRLLLCGGARVSKQLYALMRRCLPAHTHIQIGYGMSESCLISLTDGVSYRDDCVGTLQARAEARILDDETGERALPPGEPGEIMIRVQVPFSGYYGNETATADIMGPDGWIRTGDIGYFDADGHLYIIDRKKDIIKYAGNQISPTELETLIKQLPGVLECCVVGVPDEGTDLPAALIIRKPGPAGDALSAGQVQQFVNDEVSYNKRLRGGVYFVSEMPLTPSGKIVRRKCLEIVLNIREGRQASESTARS</sequence>
<dbReference type="Proteomes" id="UP000075883">
    <property type="component" value="Unassembled WGS sequence"/>
</dbReference>
<protein>
    <recommendedName>
        <fullName evidence="7">AMP-dependent synthetase/ligase domain-containing protein</fullName>
    </recommendedName>
</protein>
<dbReference type="GO" id="GO:0004467">
    <property type="term" value="F:long-chain fatty acid-CoA ligase activity"/>
    <property type="evidence" value="ECO:0007669"/>
    <property type="project" value="TreeGrafter"/>
</dbReference>
<keyword evidence="6" id="KW-1185">Reference proteome</keyword>
<reference evidence="5" key="2">
    <citation type="submission" date="2020-05" db="UniProtKB">
        <authorList>
            <consortium name="EnsemblMetazoa"/>
        </authorList>
    </citation>
    <scope>IDENTIFICATION</scope>
    <source>
        <strain evidence="5">A-37</strain>
    </source>
</reference>
<feature type="domain" description="AMP-binding enzyme C-terminal" evidence="4">
    <location>
        <begin position="459"/>
        <end position="537"/>
    </location>
</feature>
<comment type="subcellular location">
    <subcellularLocation>
        <location evidence="1">Peroxisome</location>
    </subcellularLocation>
</comment>
<keyword evidence="2" id="KW-0576">Peroxisome</keyword>
<dbReference type="STRING" id="139723.A0A182MD53"/>
<dbReference type="InterPro" id="IPR000873">
    <property type="entry name" value="AMP-dep_synth/lig_dom"/>
</dbReference>
<dbReference type="VEuPathDB" id="VectorBase:ACUA015392"/>
<evidence type="ECO:0000313" key="5">
    <source>
        <dbReference type="EnsemblMetazoa" id="ACUA015392-PA"/>
    </source>
</evidence>
<feature type="domain" description="AMP-dependent synthetase/ligase" evidence="3">
    <location>
        <begin position="60"/>
        <end position="408"/>
    </location>
</feature>
<dbReference type="Pfam" id="PF00501">
    <property type="entry name" value="AMP-binding"/>
    <property type="match status" value="1"/>
</dbReference>
<evidence type="ECO:0000256" key="1">
    <source>
        <dbReference type="ARBA" id="ARBA00004275"/>
    </source>
</evidence>
<evidence type="ECO:0000256" key="2">
    <source>
        <dbReference type="ARBA" id="ARBA00023140"/>
    </source>
</evidence>
<dbReference type="FunFam" id="3.40.50.12780:FF:000025">
    <property type="entry name" value="luciferin 4-monooxygenase"/>
    <property type="match status" value="1"/>
</dbReference>
<dbReference type="SUPFAM" id="SSF56801">
    <property type="entry name" value="Acetyl-CoA synthetase-like"/>
    <property type="match status" value="1"/>
</dbReference>
<proteinExistence type="predicted"/>
<evidence type="ECO:0008006" key="7">
    <source>
        <dbReference type="Google" id="ProtNLM"/>
    </source>
</evidence>
<dbReference type="InterPro" id="IPR020845">
    <property type="entry name" value="AMP-binding_CS"/>
</dbReference>
<accession>A0A182MD53</accession>
<name>A0A182MD53_9DIPT</name>
<dbReference type="AlphaFoldDB" id="A0A182MD53"/>
<evidence type="ECO:0000313" key="6">
    <source>
        <dbReference type="Proteomes" id="UP000075883"/>
    </source>
</evidence>
<dbReference type="Gene3D" id="3.30.300.30">
    <property type="match status" value="1"/>
</dbReference>
<evidence type="ECO:0000259" key="4">
    <source>
        <dbReference type="Pfam" id="PF13193"/>
    </source>
</evidence>
<dbReference type="GO" id="GO:0005777">
    <property type="term" value="C:peroxisome"/>
    <property type="evidence" value="ECO:0007669"/>
    <property type="project" value="UniProtKB-SubCell"/>
</dbReference>
<dbReference type="InterPro" id="IPR042099">
    <property type="entry name" value="ANL_N_sf"/>
</dbReference>
<dbReference type="EnsemblMetazoa" id="ACUA015392-RA">
    <property type="protein sequence ID" value="ACUA015392-PA"/>
    <property type="gene ID" value="ACUA015392"/>
</dbReference>
<dbReference type="Pfam" id="PF13193">
    <property type="entry name" value="AMP-binding_C"/>
    <property type="match status" value="1"/>
</dbReference>
<dbReference type="GO" id="GO:0046949">
    <property type="term" value="P:fatty-acyl-CoA biosynthetic process"/>
    <property type="evidence" value="ECO:0007669"/>
    <property type="project" value="TreeGrafter"/>
</dbReference>
<dbReference type="PANTHER" id="PTHR24096:SF353">
    <property type="entry name" value="GH16244P-RELATED"/>
    <property type="match status" value="1"/>
</dbReference>
<evidence type="ECO:0000259" key="3">
    <source>
        <dbReference type="Pfam" id="PF00501"/>
    </source>
</evidence>
<dbReference type="PANTHER" id="PTHR24096">
    <property type="entry name" value="LONG-CHAIN-FATTY-ACID--COA LIGASE"/>
    <property type="match status" value="1"/>
</dbReference>
<reference evidence="6" key="1">
    <citation type="submission" date="2013-09" db="EMBL/GenBank/DDBJ databases">
        <title>The Genome Sequence of Anopheles culicifacies species A.</title>
        <authorList>
            <consortium name="The Broad Institute Genomics Platform"/>
            <person name="Neafsey D.E."/>
            <person name="Besansky N."/>
            <person name="Howell P."/>
            <person name="Walton C."/>
            <person name="Young S.K."/>
            <person name="Zeng Q."/>
            <person name="Gargeya S."/>
            <person name="Fitzgerald M."/>
            <person name="Haas B."/>
            <person name="Abouelleil A."/>
            <person name="Allen A.W."/>
            <person name="Alvarado L."/>
            <person name="Arachchi H.M."/>
            <person name="Berlin A.M."/>
            <person name="Chapman S.B."/>
            <person name="Gainer-Dewar J."/>
            <person name="Goldberg J."/>
            <person name="Griggs A."/>
            <person name="Gujja S."/>
            <person name="Hansen M."/>
            <person name="Howarth C."/>
            <person name="Imamovic A."/>
            <person name="Ireland A."/>
            <person name="Larimer J."/>
            <person name="McCowan C."/>
            <person name="Murphy C."/>
            <person name="Pearson M."/>
            <person name="Poon T.W."/>
            <person name="Priest M."/>
            <person name="Roberts A."/>
            <person name="Saif S."/>
            <person name="Shea T."/>
            <person name="Sisk P."/>
            <person name="Sykes S."/>
            <person name="Wortman J."/>
            <person name="Nusbaum C."/>
            <person name="Birren B."/>
        </authorList>
    </citation>
    <scope>NUCLEOTIDE SEQUENCE [LARGE SCALE GENOMIC DNA]</scope>
    <source>
        <strain evidence="6">A-37</strain>
    </source>
</reference>
<organism evidence="5 6">
    <name type="scientific">Anopheles culicifacies</name>
    <dbReference type="NCBI Taxonomy" id="139723"/>
    <lineage>
        <taxon>Eukaryota</taxon>
        <taxon>Metazoa</taxon>
        <taxon>Ecdysozoa</taxon>
        <taxon>Arthropoda</taxon>
        <taxon>Hexapoda</taxon>
        <taxon>Insecta</taxon>
        <taxon>Pterygota</taxon>
        <taxon>Neoptera</taxon>
        <taxon>Endopterygota</taxon>
        <taxon>Diptera</taxon>
        <taxon>Nematocera</taxon>
        <taxon>Culicoidea</taxon>
        <taxon>Culicidae</taxon>
        <taxon>Anophelinae</taxon>
        <taxon>Anopheles</taxon>
        <taxon>culicifacies species complex</taxon>
    </lineage>
</organism>